<reference evidence="6" key="1">
    <citation type="submission" date="2006-09" db="EMBL/GenBank/DDBJ databases">
        <title>Complete sequence of Rhodopseudomonas palustris BisA53.</title>
        <authorList>
            <consortium name="US DOE Joint Genome Institute"/>
            <person name="Copeland A."/>
            <person name="Lucas S."/>
            <person name="Lapidus A."/>
            <person name="Barry K."/>
            <person name="Detter J.C."/>
            <person name="Glavina del Rio T."/>
            <person name="Hammon N."/>
            <person name="Israni S."/>
            <person name="Dalin E."/>
            <person name="Tice H."/>
            <person name="Pitluck S."/>
            <person name="Chain P."/>
            <person name="Malfatti S."/>
            <person name="Shin M."/>
            <person name="Vergez L."/>
            <person name="Schmutz J."/>
            <person name="Larimer F."/>
            <person name="Land M."/>
            <person name="Hauser L."/>
            <person name="Pelletier D.A."/>
            <person name="Kyrpides N."/>
            <person name="Kim E."/>
            <person name="Harwood C.S."/>
            <person name="Oda Y."/>
            <person name="Richardson P."/>
        </authorList>
    </citation>
    <scope>NUCLEOTIDE SEQUENCE [LARGE SCALE GENOMIC DNA]</scope>
    <source>
        <strain evidence="6">BisA53</strain>
    </source>
</reference>
<feature type="transmembrane region" description="Helical" evidence="5">
    <location>
        <begin position="239"/>
        <end position="256"/>
    </location>
</feature>
<feature type="transmembrane region" description="Helical" evidence="5">
    <location>
        <begin position="51"/>
        <end position="72"/>
    </location>
</feature>
<evidence type="ECO:0000313" key="6">
    <source>
        <dbReference type="EMBL" id="ABJ07022.1"/>
    </source>
</evidence>
<dbReference type="GO" id="GO:0046583">
    <property type="term" value="F:monoatomic cation efflux transmembrane transporter activity"/>
    <property type="evidence" value="ECO:0007669"/>
    <property type="project" value="TreeGrafter"/>
</dbReference>
<name>Q07M12_RHOP5</name>
<organism evidence="6">
    <name type="scientific">Rhodopseudomonas palustris (strain BisA53)</name>
    <dbReference type="NCBI Taxonomy" id="316055"/>
    <lineage>
        <taxon>Bacteria</taxon>
        <taxon>Pseudomonadati</taxon>
        <taxon>Pseudomonadota</taxon>
        <taxon>Alphaproteobacteria</taxon>
        <taxon>Hyphomicrobiales</taxon>
        <taxon>Nitrobacteraceae</taxon>
        <taxon>Rhodopseudomonas</taxon>
    </lineage>
</organism>
<dbReference type="PANTHER" id="PTHR37955">
    <property type="entry name" value="TELLURITE RESISTANCE PROTEIN TEHA"/>
    <property type="match status" value="1"/>
</dbReference>
<feature type="transmembrane region" description="Helical" evidence="5">
    <location>
        <begin position="177"/>
        <end position="200"/>
    </location>
</feature>
<gene>
    <name evidence="6" type="ordered locus">RPE_3085</name>
</gene>
<dbReference type="PANTHER" id="PTHR37955:SF1">
    <property type="entry name" value="DEP DOMAIN-CONTAINING PROTEIN"/>
    <property type="match status" value="1"/>
</dbReference>
<keyword evidence="4 5" id="KW-0472">Membrane</keyword>
<dbReference type="eggNOG" id="COG1275">
    <property type="taxonomic scope" value="Bacteria"/>
</dbReference>
<proteinExistence type="predicted"/>
<dbReference type="CDD" id="cd09323">
    <property type="entry name" value="TDT_SLAC1_like"/>
    <property type="match status" value="1"/>
</dbReference>
<evidence type="ECO:0000256" key="2">
    <source>
        <dbReference type="ARBA" id="ARBA00022692"/>
    </source>
</evidence>
<dbReference type="Gene3D" id="1.50.10.150">
    <property type="entry name" value="Voltage-dependent anion channel"/>
    <property type="match status" value="1"/>
</dbReference>
<feature type="transmembrane region" description="Helical" evidence="5">
    <location>
        <begin position="20"/>
        <end position="39"/>
    </location>
</feature>
<evidence type="ECO:0000256" key="1">
    <source>
        <dbReference type="ARBA" id="ARBA00004141"/>
    </source>
</evidence>
<feature type="transmembrane region" description="Helical" evidence="5">
    <location>
        <begin position="295"/>
        <end position="313"/>
    </location>
</feature>
<dbReference type="EMBL" id="CP000463">
    <property type="protein sequence ID" value="ABJ07022.1"/>
    <property type="molecule type" value="Genomic_DNA"/>
</dbReference>
<evidence type="ECO:0000256" key="5">
    <source>
        <dbReference type="SAM" id="Phobius"/>
    </source>
</evidence>
<feature type="transmembrane region" description="Helical" evidence="5">
    <location>
        <begin position="263"/>
        <end position="283"/>
    </location>
</feature>
<feature type="transmembrane region" description="Helical" evidence="5">
    <location>
        <begin position="212"/>
        <end position="233"/>
    </location>
</feature>
<sequence length="329" mass="35881">MTVTSIPINAAVATDRLSNFPVSFFAIVMGLAGLTIATLKVEAALGLDAAVSGGMFWASVAVYVVIGCVYLAKLAVRRQAVAGEWAHPVRIAFFPAMSIGLILLSIASLHIDRGLSLWLWIGGAVLHLVYTVMVITAWINHSHYEVVHLNPAWFIPVVGNILVPIAGIQHAPADVSWLYFSVGLLFWLVLLTIVINRLVFHHPLPAKLMPTLFILIAPPAVGFLSWTALVGAIDPAARILFFAAVFFFVLMIPQLGKFARIPFALSWWAYSFPLAALTIAHFVMAERSGIELYRWIGFGLYGLLALVIAGLTIRTTVAIFRGEICTPEH</sequence>
<evidence type="ECO:0000256" key="3">
    <source>
        <dbReference type="ARBA" id="ARBA00022989"/>
    </source>
</evidence>
<accession>Q07M12</accession>
<dbReference type="HOGENOM" id="CLU_044414_0_0_5"/>
<dbReference type="InterPro" id="IPR052951">
    <property type="entry name" value="Tellurite_res_ion_channel"/>
</dbReference>
<feature type="transmembrane region" description="Helical" evidence="5">
    <location>
        <begin position="92"/>
        <end position="111"/>
    </location>
</feature>
<evidence type="ECO:0000256" key="4">
    <source>
        <dbReference type="ARBA" id="ARBA00023136"/>
    </source>
</evidence>
<dbReference type="GO" id="GO:0005886">
    <property type="term" value="C:plasma membrane"/>
    <property type="evidence" value="ECO:0007669"/>
    <property type="project" value="TreeGrafter"/>
</dbReference>
<dbReference type="AlphaFoldDB" id="Q07M12"/>
<dbReference type="KEGG" id="rpe:RPE_3085"/>
<feature type="transmembrane region" description="Helical" evidence="5">
    <location>
        <begin position="117"/>
        <end position="139"/>
    </location>
</feature>
<comment type="subcellular location">
    <subcellularLocation>
        <location evidence="1">Membrane</location>
        <topology evidence="1">Multi-pass membrane protein</topology>
    </subcellularLocation>
</comment>
<dbReference type="InterPro" id="IPR038665">
    <property type="entry name" value="Voltage-dep_anion_channel_sf"/>
</dbReference>
<protein>
    <submittedName>
        <fullName evidence="6">C4-dicarboxylate transporter/malic acid transport protein</fullName>
    </submittedName>
</protein>
<keyword evidence="3 5" id="KW-1133">Transmembrane helix</keyword>
<dbReference type="InterPro" id="IPR004695">
    <property type="entry name" value="SLAC1/Mae1/Ssu1/TehA"/>
</dbReference>
<feature type="transmembrane region" description="Helical" evidence="5">
    <location>
        <begin position="151"/>
        <end position="171"/>
    </location>
</feature>
<dbReference type="OrthoDB" id="958273at2"/>
<dbReference type="Pfam" id="PF03595">
    <property type="entry name" value="SLAC1"/>
    <property type="match status" value="1"/>
</dbReference>
<keyword evidence="2 5" id="KW-0812">Transmembrane</keyword>